<comment type="caution">
    <text evidence="1">The sequence shown here is derived from an EMBL/GenBank/DDBJ whole genome shotgun (WGS) entry which is preliminary data.</text>
</comment>
<name>A0A1G1V6Y4_9BACT</name>
<dbReference type="AlphaFoldDB" id="A0A1G1V6Y4"/>
<dbReference type="Proteomes" id="UP000178319">
    <property type="component" value="Unassembled WGS sequence"/>
</dbReference>
<accession>A0A1G1V6Y4</accession>
<protein>
    <submittedName>
        <fullName evidence="1">Uncharacterized protein</fullName>
    </submittedName>
</protein>
<organism evidence="1 2">
    <name type="scientific">Candidatus Blackburnbacteria bacterium RIFCSPHIGHO2_02_FULL_44_20</name>
    <dbReference type="NCBI Taxonomy" id="1797516"/>
    <lineage>
        <taxon>Bacteria</taxon>
        <taxon>Candidatus Blackburniibacteriota</taxon>
    </lineage>
</organism>
<sequence>MKSYFKIFEFISDKKLKDSLILDYKEVLICLNRQAYKAAVVLSGGIVEAILINRALSLPEDKKDKIKIMYFGLTEEKKEIEKMELSPLIRSLSSLEIITTPQAGRSDILRDYRNLIHPYKKGDRPTKADALSVKKLLDDLIKEFEIPEQSNIDNPEKANLFLNHSAYKRKRETEEYRDILKLFVEKQGNVTFEDFLNLSLFKNKPNPSKSLISNLTYLKRQGLCNYNEDSWRGYPIKRYESWSMNQNILGLVEKYLKKWFSYKD</sequence>
<gene>
    <name evidence="1" type="ORF">A3D26_04735</name>
</gene>
<reference evidence="1 2" key="1">
    <citation type="journal article" date="2016" name="Nat. Commun.">
        <title>Thousands of microbial genomes shed light on interconnected biogeochemical processes in an aquifer system.</title>
        <authorList>
            <person name="Anantharaman K."/>
            <person name="Brown C.T."/>
            <person name="Hug L.A."/>
            <person name="Sharon I."/>
            <person name="Castelle C.J."/>
            <person name="Probst A.J."/>
            <person name="Thomas B.C."/>
            <person name="Singh A."/>
            <person name="Wilkins M.J."/>
            <person name="Karaoz U."/>
            <person name="Brodie E.L."/>
            <person name="Williams K.H."/>
            <person name="Hubbard S.S."/>
            <person name="Banfield J.F."/>
        </authorList>
    </citation>
    <scope>NUCLEOTIDE SEQUENCE [LARGE SCALE GENOMIC DNA]</scope>
</reference>
<dbReference type="EMBL" id="MHBZ01000022">
    <property type="protein sequence ID" value="OGY11170.1"/>
    <property type="molecule type" value="Genomic_DNA"/>
</dbReference>
<proteinExistence type="predicted"/>
<evidence type="ECO:0000313" key="1">
    <source>
        <dbReference type="EMBL" id="OGY11170.1"/>
    </source>
</evidence>
<evidence type="ECO:0000313" key="2">
    <source>
        <dbReference type="Proteomes" id="UP000178319"/>
    </source>
</evidence>